<dbReference type="PANTHER" id="PTHR38595">
    <property type="entry name" value="CYTOPLASMIC PROTEIN-RELATED"/>
    <property type="match status" value="1"/>
</dbReference>
<proteinExistence type="predicted"/>
<dbReference type="Proteomes" id="UP001235094">
    <property type="component" value="Unassembled WGS sequence"/>
</dbReference>
<dbReference type="RefSeq" id="WP_306888131.1">
    <property type="nucleotide sequence ID" value="NZ_JAUSVR010000001.1"/>
</dbReference>
<dbReference type="InterPro" id="IPR017737">
    <property type="entry name" value="TssE1-like"/>
</dbReference>
<accession>A0ABU0LL74</accession>
<dbReference type="Gene3D" id="3.10.450.40">
    <property type="match status" value="1"/>
</dbReference>
<protein>
    <submittedName>
        <fullName evidence="2">Type VI secretion system protein</fullName>
    </submittedName>
</protein>
<reference evidence="2 3" key="1">
    <citation type="submission" date="2023-07" db="EMBL/GenBank/DDBJ databases">
        <title>Genomic Encyclopedia of Type Strains, Phase IV (KMG-IV): sequencing the most valuable type-strain genomes for metagenomic binning, comparative biology and taxonomic classification.</title>
        <authorList>
            <person name="Goeker M."/>
        </authorList>
    </citation>
    <scope>NUCLEOTIDE SEQUENCE [LARGE SCALE GENOMIC DNA]</scope>
    <source>
        <strain evidence="2 3">DSM 15561</strain>
    </source>
</reference>
<dbReference type="InterPro" id="IPR053176">
    <property type="entry name" value="T6SS_TssE1-like"/>
</dbReference>
<dbReference type="SUPFAM" id="SSF160719">
    <property type="entry name" value="gpW/gp25-like"/>
    <property type="match status" value="1"/>
</dbReference>
<name>A0ABU0LL74_9HYPH</name>
<gene>
    <name evidence="2" type="ORF">QOZ99_000323</name>
</gene>
<comment type="caution">
    <text evidence="2">The sequence shown here is derived from an EMBL/GenBank/DDBJ whole genome shotgun (WGS) entry which is preliminary data.</text>
</comment>
<dbReference type="InterPro" id="IPR007048">
    <property type="entry name" value="IraD/Gp25-like"/>
</dbReference>
<keyword evidence="3" id="KW-1185">Reference proteome</keyword>
<evidence type="ECO:0000259" key="1">
    <source>
        <dbReference type="Pfam" id="PF04965"/>
    </source>
</evidence>
<organism evidence="2 3">
    <name type="scientific">Ancylobacter amanitiformis</name>
    <dbReference type="NCBI Taxonomy" id="217069"/>
    <lineage>
        <taxon>Bacteria</taxon>
        <taxon>Pseudomonadati</taxon>
        <taxon>Pseudomonadota</taxon>
        <taxon>Alphaproteobacteria</taxon>
        <taxon>Hyphomicrobiales</taxon>
        <taxon>Xanthobacteraceae</taxon>
        <taxon>Ancylobacter</taxon>
    </lineage>
</organism>
<dbReference type="Pfam" id="PF04965">
    <property type="entry name" value="GPW_gp25"/>
    <property type="match status" value="1"/>
</dbReference>
<sequence length="143" mass="15541">MAQRTLVERLLAADGGHPDAPTRIGGEFADKSELLDSVLANMRGVLNSRAGCCQIRPDYGMPDFNGLVGRFPDAIGIIASAVRAQVEEFEPRLSGITVRHVPDRSNPLRLAFRIHAALVVGDQVERLSFDTVLNNDGFVRVMG</sequence>
<evidence type="ECO:0000313" key="3">
    <source>
        <dbReference type="Proteomes" id="UP001235094"/>
    </source>
</evidence>
<dbReference type="EMBL" id="JAUSVR010000001">
    <property type="protein sequence ID" value="MDQ0509446.1"/>
    <property type="molecule type" value="Genomic_DNA"/>
</dbReference>
<dbReference type="NCBIfam" id="TIGR03357">
    <property type="entry name" value="VI_zyme"/>
    <property type="match status" value="1"/>
</dbReference>
<dbReference type="PANTHER" id="PTHR38595:SF2">
    <property type="entry name" value="TYPE VI SECRETION SYSTEM BASEPLATE SUBUNIT TSSE"/>
    <property type="match status" value="1"/>
</dbReference>
<feature type="domain" description="IraD/Gp25-like" evidence="1">
    <location>
        <begin position="33"/>
        <end position="119"/>
    </location>
</feature>
<evidence type="ECO:0000313" key="2">
    <source>
        <dbReference type="EMBL" id="MDQ0509446.1"/>
    </source>
</evidence>